<dbReference type="PANTHER" id="PTHR43818:SF11">
    <property type="entry name" value="BCDNA.GH03377"/>
    <property type="match status" value="1"/>
</dbReference>
<dbReference type="SUPFAM" id="SSF51735">
    <property type="entry name" value="NAD(P)-binding Rossmann-fold domains"/>
    <property type="match status" value="1"/>
</dbReference>
<feature type="non-terminal residue" evidence="4">
    <location>
        <position position="1"/>
    </location>
</feature>
<dbReference type="GO" id="GO:0000166">
    <property type="term" value="F:nucleotide binding"/>
    <property type="evidence" value="ECO:0007669"/>
    <property type="project" value="InterPro"/>
</dbReference>
<evidence type="ECO:0000259" key="3">
    <source>
        <dbReference type="Pfam" id="PF22725"/>
    </source>
</evidence>
<gene>
    <name evidence="4" type="ORF">S01H1_59301</name>
</gene>
<comment type="caution">
    <text evidence="4">The sequence shown here is derived from an EMBL/GenBank/DDBJ whole genome shotgun (WGS) entry which is preliminary data.</text>
</comment>
<dbReference type="Gene3D" id="3.40.50.720">
    <property type="entry name" value="NAD(P)-binding Rossmann-like Domain"/>
    <property type="match status" value="1"/>
</dbReference>
<evidence type="ECO:0000313" key="4">
    <source>
        <dbReference type="EMBL" id="GAG14069.1"/>
    </source>
</evidence>
<dbReference type="InterPro" id="IPR050463">
    <property type="entry name" value="Gfo/Idh/MocA_oxidrdct_glycsds"/>
</dbReference>
<proteinExistence type="predicted"/>
<dbReference type="Pfam" id="PF01408">
    <property type="entry name" value="GFO_IDH_MocA"/>
    <property type="match status" value="1"/>
</dbReference>
<dbReference type="EMBL" id="BARS01038785">
    <property type="protein sequence ID" value="GAG14069.1"/>
    <property type="molecule type" value="Genomic_DNA"/>
</dbReference>
<reference evidence="4" key="1">
    <citation type="journal article" date="2014" name="Front. Microbiol.">
        <title>High frequency of phylogenetically diverse reductive dehalogenase-homologous genes in deep subseafloor sedimentary metagenomes.</title>
        <authorList>
            <person name="Kawai M."/>
            <person name="Futagami T."/>
            <person name="Toyoda A."/>
            <person name="Takaki Y."/>
            <person name="Nishi S."/>
            <person name="Hori S."/>
            <person name="Arai W."/>
            <person name="Tsubouchi T."/>
            <person name="Morono Y."/>
            <person name="Uchiyama I."/>
            <person name="Ito T."/>
            <person name="Fujiyama A."/>
            <person name="Inagaki F."/>
            <person name="Takami H."/>
        </authorList>
    </citation>
    <scope>NUCLEOTIDE SEQUENCE</scope>
    <source>
        <strain evidence="4">Expedition CK06-06</strain>
    </source>
</reference>
<dbReference type="InterPro" id="IPR000683">
    <property type="entry name" value="Gfo/Idh/MocA-like_OxRdtase_N"/>
</dbReference>
<evidence type="ECO:0008006" key="5">
    <source>
        <dbReference type="Google" id="ProtNLM"/>
    </source>
</evidence>
<evidence type="ECO:0000256" key="1">
    <source>
        <dbReference type="ARBA" id="ARBA00023002"/>
    </source>
</evidence>
<dbReference type="GO" id="GO:0016491">
    <property type="term" value="F:oxidoreductase activity"/>
    <property type="evidence" value="ECO:0007669"/>
    <property type="project" value="UniProtKB-KW"/>
</dbReference>
<dbReference type="PANTHER" id="PTHR43818">
    <property type="entry name" value="BCDNA.GH03377"/>
    <property type="match status" value="1"/>
</dbReference>
<dbReference type="Pfam" id="PF22725">
    <property type="entry name" value="GFO_IDH_MocA_C3"/>
    <property type="match status" value="1"/>
</dbReference>
<dbReference type="SUPFAM" id="SSF55347">
    <property type="entry name" value="Glyceraldehyde-3-phosphate dehydrogenase-like, C-terminal domain"/>
    <property type="match status" value="1"/>
</dbReference>
<accession>X0V7C9</accession>
<keyword evidence="1" id="KW-0560">Oxidoreductase</keyword>
<evidence type="ECO:0000259" key="2">
    <source>
        <dbReference type="Pfam" id="PF01408"/>
    </source>
</evidence>
<dbReference type="Gene3D" id="3.30.360.10">
    <property type="entry name" value="Dihydrodipicolinate Reductase, domain 2"/>
    <property type="match status" value="1"/>
</dbReference>
<name>X0V7C9_9ZZZZ</name>
<dbReference type="AlphaFoldDB" id="X0V7C9"/>
<feature type="domain" description="Gfo/Idh/MocA-like oxidoreductase N-terminal" evidence="2">
    <location>
        <begin position="1"/>
        <end position="36"/>
    </location>
</feature>
<protein>
    <recommendedName>
        <fullName evidence="5">Gfo/Idh/MocA-like oxidoreductase C-terminal domain-containing protein</fullName>
    </recommendedName>
</protein>
<organism evidence="4">
    <name type="scientific">marine sediment metagenome</name>
    <dbReference type="NCBI Taxonomy" id="412755"/>
    <lineage>
        <taxon>unclassified sequences</taxon>
        <taxon>metagenomes</taxon>
        <taxon>ecological metagenomes</taxon>
    </lineage>
</organism>
<sequence length="251" mass="27749">LQAGKHVLCEKPMALTLADCDRMIAAAEEAERTLMIAQCVRFWPQYEAIQQRVDDGRIGPVRFASLRRLASPPDYSSGGWLMDASQSGGALLDLHVHDVDFAQHLLGLPAKLTARGCRGPSGGIDHVVATYGYPDGRYAVLEGGWVYHSPWPFEMAITVVGETGTLDWSMQRGPEVCFYQGTNEVEKIAVSDETGWTRELDYFIECLREERAPERCLPSSSRASIALALLERKSIENGTRVRVPAELHAAM</sequence>
<dbReference type="InterPro" id="IPR055170">
    <property type="entry name" value="GFO_IDH_MocA-like_dom"/>
</dbReference>
<dbReference type="InterPro" id="IPR036291">
    <property type="entry name" value="NAD(P)-bd_dom_sf"/>
</dbReference>
<feature type="domain" description="GFO/IDH/MocA-like oxidoreductase" evidence="3">
    <location>
        <begin position="46"/>
        <end position="166"/>
    </location>
</feature>